<evidence type="ECO:0000256" key="14">
    <source>
        <dbReference type="SAM" id="MobiDB-lite"/>
    </source>
</evidence>
<dbReference type="InterPro" id="IPR027421">
    <property type="entry name" value="DNA_pol_lamdba_lyase_dom_sf"/>
</dbReference>
<comment type="function">
    <text evidence="13">DNA polymerase that functions in several pathways of DNA repair. Involved in base excision repair (BER) responsible for repair of lesions that give rise to abasic (AP) sites in DNA. Also contributes to DNA double-strand break repair by non-homologous end joining and homologous recombination. Has both template-dependent and template-independent (terminal transferase) DNA polymerase activities. Has also a 5'-deoxyribose-5-phosphate lyase (dRP lyase) activity.</text>
</comment>
<dbReference type="PRINTS" id="PR00869">
    <property type="entry name" value="DNAPOLX"/>
</dbReference>
<dbReference type="FunFam" id="3.30.210.10:FF:000005">
    <property type="entry name" value="DNA polymerase IV"/>
    <property type="match status" value="1"/>
</dbReference>
<evidence type="ECO:0000256" key="2">
    <source>
        <dbReference type="ARBA" id="ARBA00004123"/>
    </source>
</evidence>
<evidence type="ECO:0000256" key="10">
    <source>
        <dbReference type="ARBA" id="ARBA00023239"/>
    </source>
</evidence>
<evidence type="ECO:0000256" key="12">
    <source>
        <dbReference type="ARBA" id="ARBA00049244"/>
    </source>
</evidence>
<dbReference type="SUPFAM" id="SSF52113">
    <property type="entry name" value="BRCT domain"/>
    <property type="match status" value="1"/>
</dbReference>
<dbReference type="PANTHER" id="PTHR11276">
    <property type="entry name" value="DNA POLYMERASE TYPE-X FAMILY MEMBER"/>
    <property type="match status" value="1"/>
</dbReference>
<dbReference type="SMART" id="SM00483">
    <property type="entry name" value="POLXc"/>
    <property type="match status" value="1"/>
</dbReference>
<evidence type="ECO:0000256" key="4">
    <source>
        <dbReference type="ARBA" id="ARBA00022679"/>
    </source>
</evidence>
<reference evidence="16" key="1">
    <citation type="journal article" date="2021" name="Nat. Commun.">
        <title>Genetic determinants of endophytism in the Arabidopsis root mycobiome.</title>
        <authorList>
            <person name="Mesny F."/>
            <person name="Miyauchi S."/>
            <person name="Thiergart T."/>
            <person name="Pickel B."/>
            <person name="Atanasova L."/>
            <person name="Karlsson M."/>
            <person name="Huettel B."/>
            <person name="Barry K.W."/>
            <person name="Haridas S."/>
            <person name="Chen C."/>
            <person name="Bauer D."/>
            <person name="Andreopoulos W."/>
            <person name="Pangilinan J."/>
            <person name="LaButti K."/>
            <person name="Riley R."/>
            <person name="Lipzen A."/>
            <person name="Clum A."/>
            <person name="Drula E."/>
            <person name="Henrissat B."/>
            <person name="Kohler A."/>
            <person name="Grigoriev I.V."/>
            <person name="Martin F.M."/>
            <person name="Hacquard S."/>
        </authorList>
    </citation>
    <scope>NUCLEOTIDE SEQUENCE</scope>
    <source>
        <strain evidence="16">MPI-CAGE-AT-0016</strain>
    </source>
</reference>
<feature type="domain" description="BRCT" evidence="15">
    <location>
        <begin position="133"/>
        <end position="158"/>
    </location>
</feature>
<dbReference type="SUPFAM" id="SSF47802">
    <property type="entry name" value="DNA polymerase beta, N-terminal domain-like"/>
    <property type="match status" value="1"/>
</dbReference>
<accession>A0A8K0THR8</accession>
<sequence length="610" mass="68038">MPPGSSMELPFPPIFLLPRRLSEAEQSSLEERIPSLTYDIREATIVLGKITSLQRARLELQSLNLLTTPVALETQKDPDRSEEGPRAKRIRLSENPGLWDGLRPLKAGDAVERREGTELPCANTNLHAMGRLVEVVEIEWFTDSIEAGRILPVDRYILYRGLVPEPQKTLSSRSQATGGAADGTKTVTSKDSAVVRRSSPQPVVPHRPALLQQTTSEHDAITGSPELPAYLKSSYSCQRPTPAHPPNESFIDLLKRIRTIRILRKDPVGERAYSTAIASIAAYPHPIRTAHELERLPGCSDKFIRLYQEWKATETLSEVENAKADPNMAVIEMFYQIWGVGDVTARNFHEKGWTDLDDVVEHGWNDLTRVQQIGVKYYDDFLIPIPRNEVEQIGATILYHAQNIDPGFQLTIVGGYRRGKEQSGDVDVVVSHRDESATLNFVNRLVVSLERSGHITHTLVMSLHNSQRGQRPVSWKGNAAGGQGFDTLDKAMVVWKEPESDEPQEMSKEAKPRTPHRRVDIIISPWKTVGCAVLGWSGATTFQRDLRLYCRNVKGLKFDSSGVRSRTDGSWVDLEGGGELGPALDMATAEKRVFAGLGLDWRPPEERCTG</sequence>
<gene>
    <name evidence="16" type="ORF">B0T11DRAFT_89137</name>
</gene>
<feature type="compositionally biased region" description="Basic and acidic residues" evidence="14">
    <location>
        <begin position="74"/>
        <end position="86"/>
    </location>
</feature>
<protein>
    <recommendedName>
        <fullName evidence="13">DNA polymerase</fullName>
        <ecNumber evidence="13">2.7.7.7</ecNumber>
    </recommendedName>
</protein>
<dbReference type="InterPro" id="IPR043519">
    <property type="entry name" value="NT_sf"/>
</dbReference>
<evidence type="ECO:0000256" key="5">
    <source>
        <dbReference type="ARBA" id="ARBA00022695"/>
    </source>
</evidence>
<dbReference type="InterPro" id="IPR029398">
    <property type="entry name" value="PolB_thumb"/>
</dbReference>
<feature type="compositionally biased region" description="Low complexity" evidence="14">
    <location>
        <begin position="195"/>
        <end position="205"/>
    </location>
</feature>
<dbReference type="GO" id="GO:0003677">
    <property type="term" value="F:DNA binding"/>
    <property type="evidence" value="ECO:0007669"/>
    <property type="project" value="UniProtKB-UniRule"/>
</dbReference>
<dbReference type="GO" id="GO:0046872">
    <property type="term" value="F:metal ion binding"/>
    <property type="evidence" value="ECO:0007669"/>
    <property type="project" value="UniProtKB-UniRule"/>
</dbReference>
<dbReference type="InterPro" id="IPR036420">
    <property type="entry name" value="BRCT_dom_sf"/>
</dbReference>
<dbReference type="Gene3D" id="1.10.150.20">
    <property type="entry name" value="5' to 3' exonuclease, C-terminal subdomain"/>
    <property type="match status" value="1"/>
</dbReference>
<keyword evidence="11 13" id="KW-0539">Nucleus</keyword>
<keyword evidence="6" id="KW-0479">Metal-binding</keyword>
<proteinExistence type="inferred from homology"/>
<dbReference type="AlphaFoldDB" id="A0A8K0THR8"/>
<dbReference type="GO" id="GO:0003887">
    <property type="term" value="F:DNA-directed DNA polymerase activity"/>
    <property type="evidence" value="ECO:0007669"/>
    <property type="project" value="UniProtKB-UniRule"/>
</dbReference>
<keyword evidence="5 13" id="KW-0548">Nucleotidyltransferase</keyword>
<dbReference type="InterPro" id="IPR037160">
    <property type="entry name" value="DNA_Pol_thumb_sf"/>
</dbReference>
<dbReference type="PRINTS" id="PR00870">
    <property type="entry name" value="DNAPOLXBETA"/>
</dbReference>
<dbReference type="InterPro" id="IPR028207">
    <property type="entry name" value="DNA_pol_B_palm_palm"/>
</dbReference>
<dbReference type="FunFam" id="1.10.150.110:FF:000005">
    <property type="entry name" value="DNA polymerase POL4"/>
    <property type="match status" value="1"/>
</dbReference>
<dbReference type="OrthoDB" id="205514at2759"/>
<comment type="catalytic activity">
    <reaction evidence="12 13">
        <text>DNA(n) + a 2'-deoxyribonucleoside 5'-triphosphate = DNA(n+1) + diphosphate</text>
        <dbReference type="Rhea" id="RHEA:22508"/>
        <dbReference type="Rhea" id="RHEA-COMP:17339"/>
        <dbReference type="Rhea" id="RHEA-COMP:17340"/>
        <dbReference type="ChEBI" id="CHEBI:33019"/>
        <dbReference type="ChEBI" id="CHEBI:61560"/>
        <dbReference type="ChEBI" id="CHEBI:173112"/>
        <dbReference type="EC" id="2.7.7.7"/>
    </reaction>
</comment>
<dbReference type="InterPro" id="IPR022312">
    <property type="entry name" value="DNA_pol_X"/>
</dbReference>
<dbReference type="PROSITE" id="PS50172">
    <property type="entry name" value="BRCT"/>
    <property type="match status" value="1"/>
</dbReference>
<dbReference type="InterPro" id="IPR010996">
    <property type="entry name" value="HHH_MUS81"/>
</dbReference>
<feature type="compositionally biased region" description="Polar residues" evidence="14">
    <location>
        <begin position="168"/>
        <end position="177"/>
    </location>
</feature>
<dbReference type="GO" id="GO:0005634">
    <property type="term" value="C:nucleus"/>
    <property type="evidence" value="ECO:0007669"/>
    <property type="project" value="UniProtKB-SubCell"/>
</dbReference>
<dbReference type="Pfam" id="PF14792">
    <property type="entry name" value="DNA_pol_B_palm"/>
    <property type="match status" value="1"/>
</dbReference>
<dbReference type="SUPFAM" id="SSF81301">
    <property type="entry name" value="Nucleotidyltransferase"/>
    <property type="match status" value="1"/>
</dbReference>
<keyword evidence="9 13" id="KW-0234">DNA repair</keyword>
<dbReference type="InterPro" id="IPR002054">
    <property type="entry name" value="DNA-dir_DNA_pol_X"/>
</dbReference>
<dbReference type="Gene3D" id="1.10.150.110">
    <property type="entry name" value="DNA polymerase beta, N-terminal domain-like"/>
    <property type="match status" value="1"/>
</dbReference>
<evidence type="ECO:0000256" key="13">
    <source>
        <dbReference type="RuleBase" id="RU366014"/>
    </source>
</evidence>
<keyword evidence="4 13" id="KW-0808">Transferase</keyword>
<dbReference type="Pfam" id="PF10391">
    <property type="entry name" value="DNA_pol_lambd_f"/>
    <property type="match status" value="1"/>
</dbReference>
<comment type="subcellular location">
    <subcellularLocation>
        <location evidence="2 13">Nucleus</location>
    </subcellularLocation>
</comment>
<dbReference type="Gene3D" id="3.30.460.10">
    <property type="entry name" value="Beta Polymerase, domain 2"/>
    <property type="match status" value="1"/>
</dbReference>
<feature type="region of interest" description="Disordered" evidence="14">
    <location>
        <begin position="71"/>
        <end position="93"/>
    </location>
</feature>
<keyword evidence="7 13" id="KW-0227">DNA damage</keyword>
<dbReference type="EMBL" id="JAGPXD010000003">
    <property type="protein sequence ID" value="KAH7362927.1"/>
    <property type="molecule type" value="Genomic_DNA"/>
</dbReference>
<keyword evidence="10" id="KW-0456">Lyase</keyword>
<keyword evidence="17" id="KW-1185">Reference proteome</keyword>
<name>A0A8K0THR8_9PEZI</name>
<dbReference type="SUPFAM" id="SSF81585">
    <property type="entry name" value="PsbU/PolX domain-like"/>
    <property type="match status" value="1"/>
</dbReference>
<evidence type="ECO:0000256" key="8">
    <source>
        <dbReference type="ARBA" id="ARBA00022932"/>
    </source>
</evidence>
<dbReference type="Pfam" id="PF14716">
    <property type="entry name" value="HHH_8"/>
    <property type="match status" value="1"/>
</dbReference>
<dbReference type="Pfam" id="PF14791">
    <property type="entry name" value="DNA_pol_B_thumb"/>
    <property type="match status" value="1"/>
</dbReference>
<evidence type="ECO:0000256" key="1">
    <source>
        <dbReference type="ARBA" id="ARBA00001936"/>
    </source>
</evidence>
<dbReference type="Proteomes" id="UP000813385">
    <property type="component" value="Unassembled WGS sequence"/>
</dbReference>
<dbReference type="InterPro" id="IPR018944">
    <property type="entry name" value="DNA_pol_lambd_fingers_domain"/>
</dbReference>
<evidence type="ECO:0000256" key="7">
    <source>
        <dbReference type="ARBA" id="ARBA00022763"/>
    </source>
</evidence>
<evidence type="ECO:0000259" key="15">
    <source>
        <dbReference type="PROSITE" id="PS50172"/>
    </source>
</evidence>
<dbReference type="InterPro" id="IPR002008">
    <property type="entry name" value="DNA_pol_X_beta-like"/>
</dbReference>
<evidence type="ECO:0000256" key="11">
    <source>
        <dbReference type="ARBA" id="ARBA00023242"/>
    </source>
</evidence>
<dbReference type="CDD" id="cd00141">
    <property type="entry name" value="NT_POLXc"/>
    <property type="match status" value="1"/>
</dbReference>
<dbReference type="EC" id="2.7.7.7" evidence="13"/>
<dbReference type="InterPro" id="IPR001357">
    <property type="entry name" value="BRCT_dom"/>
</dbReference>
<evidence type="ECO:0000313" key="16">
    <source>
        <dbReference type="EMBL" id="KAH7362927.1"/>
    </source>
</evidence>
<dbReference type="Gene3D" id="3.30.210.10">
    <property type="entry name" value="DNA polymerase, thumb domain"/>
    <property type="match status" value="1"/>
</dbReference>
<evidence type="ECO:0000256" key="9">
    <source>
        <dbReference type="ARBA" id="ARBA00023204"/>
    </source>
</evidence>
<dbReference type="GO" id="GO:0016829">
    <property type="term" value="F:lyase activity"/>
    <property type="evidence" value="ECO:0007669"/>
    <property type="project" value="UniProtKB-KW"/>
</dbReference>
<dbReference type="GO" id="GO:0006303">
    <property type="term" value="P:double-strand break repair via nonhomologous end joining"/>
    <property type="evidence" value="ECO:0007669"/>
    <property type="project" value="TreeGrafter"/>
</dbReference>
<comment type="cofactor">
    <cofactor evidence="1">
        <name>Mn(2+)</name>
        <dbReference type="ChEBI" id="CHEBI:29035"/>
    </cofactor>
</comment>
<comment type="caution">
    <text evidence="16">The sequence shown here is derived from an EMBL/GenBank/DDBJ whole genome shotgun (WGS) entry which is preliminary data.</text>
</comment>
<organism evidence="16 17">
    <name type="scientific">Plectosphaerella cucumerina</name>
    <dbReference type="NCBI Taxonomy" id="40658"/>
    <lineage>
        <taxon>Eukaryota</taxon>
        <taxon>Fungi</taxon>
        <taxon>Dikarya</taxon>
        <taxon>Ascomycota</taxon>
        <taxon>Pezizomycotina</taxon>
        <taxon>Sordariomycetes</taxon>
        <taxon>Hypocreomycetidae</taxon>
        <taxon>Glomerellales</taxon>
        <taxon>Plectosphaerellaceae</taxon>
        <taxon>Plectosphaerella</taxon>
    </lineage>
</organism>
<dbReference type="PANTHER" id="PTHR11276:SF29">
    <property type="entry name" value="DNA POLYMERASE TYPE-X FAMILY PROTEIN POL4"/>
    <property type="match status" value="1"/>
</dbReference>
<evidence type="ECO:0000256" key="3">
    <source>
        <dbReference type="ARBA" id="ARBA00008323"/>
    </source>
</evidence>
<dbReference type="FunFam" id="1.10.150.20:FF:000010">
    <property type="entry name" value="DNA polymerase lambda"/>
    <property type="match status" value="1"/>
</dbReference>
<evidence type="ECO:0000256" key="6">
    <source>
        <dbReference type="ARBA" id="ARBA00022723"/>
    </source>
</evidence>
<keyword evidence="8 13" id="KW-0239">DNA-directed DNA polymerase</keyword>
<evidence type="ECO:0000313" key="17">
    <source>
        <dbReference type="Proteomes" id="UP000813385"/>
    </source>
</evidence>
<feature type="region of interest" description="Disordered" evidence="14">
    <location>
        <begin position="168"/>
        <end position="205"/>
    </location>
</feature>
<comment type="similarity">
    <text evidence="3 13">Belongs to the DNA polymerase type-X family.</text>
</comment>